<evidence type="ECO:0000313" key="2">
    <source>
        <dbReference type="EMBL" id="MDD9207395.1"/>
    </source>
</evidence>
<reference evidence="2" key="1">
    <citation type="submission" date="2023-02" db="EMBL/GenBank/DDBJ databases">
        <title>Georgenia sp.10Sc9-8, isolated from a soil sample collected from the Taklamakan desert.</title>
        <authorList>
            <person name="Liu S."/>
        </authorList>
    </citation>
    <scope>NUCLEOTIDE SEQUENCE</scope>
    <source>
        <strain evidence="2">10Sc9-8</strain>
    </source>
</reference>
<feature type="compositionally biased region" description="Acidic residues" evidence="1">
    <location>
        <begin position="1"/>
        <end position="10"/>
    </location>
</feature>
<evidence type="ECO:0008006" key="4">
    <source>
        <dbReference type="Google" id="ProtNLM"/>
    </source>
</evidence>
<feature type="compositionally biased region" description="Low complexity" evidence="1">
    <location>
        <begin position="317"/>
        <end position="327"/>
    </location>
</feature>
<evidence type="ECO:0000256" key="1">
    <source>
        <dbReference type="SAM" id="MobiDB-lite"/>
    </source>
</evidence>
<organism evidence="2 3">
    <name type="scientific">Georgenia halotolerans</name>
    <dbReference type="NCBI Taxonomy" id="3028317"/>
    <lineage>
        <taxon>Bacteria</taxon>
        <taxon>Bacillati</taxon>
        <taxon>Actinomycetota</taxon>
        <taxon>Actinomycetes</taxon>
        <taxon>Micrococcales</taxon>
        <taxon>Bogoriellaceae</taxon>
        <taxon>Georgenia</taxon>
    </lineage>
</organism>
<evidence type="ECO:0000313" key="3">
    <source>
        <dbReference type="Proteomes" id="UP001165561"/>
    </source>
</evidence>
<accession>A0ABT5TZ96</accession>
<keyword evidence="3" id="KW-1185">Reference proteome</keyword>
<sequence length="441" mass="45869">MAEVTGDDAAGDGRRAVGDHPGAAPDDAANMTAAAGETTAADATEGTGDASPAAPDAPDEVVPRGAITTTMVHRGGRGHREWWRSGVVYELTAHDLGGADLDAVVAGARYASRLGAHALLIHPGTSPADAPEAAATLLRRTDRLGLRLLVSVPDGQDRLAVLRHWLEVGAEGVDVGVVPAPDPRAAGRVEDLGAVQALIAAETEDGILAAATSAEDPDALLARLQEVWPHHLRDDRLVRTPWSAPALRRTITEAYAQRDPLGAPMVWALHDPVHADGQAVPEPAPLPEHRIRALTLLALALPGAVHLRQGEQVGLTDGAASAGPGAADRADKVRGRVAEQAGRPGSTYEMFRLALRLRSELGLSTGPLGWVSGLHQAAAETTVAFVNRQVLVLLNTGEHTVHLPPTAEVLHASTALLPAPSGGVAVPPSACVWAQLDQRER</sequence>
<proteinExistence type="predicted"/>
<feature type="region of interest" description="Disordered" evidence="1">
    <location>
        <begin position="316"/>
        <end position="341"/>
    </location>
</feature>
<name>A0ABT5TZ96_9MICO</name>
<feature type="region of interest" description="Disordered" evidence="1">
    <location>
        <begin position="1"/>
        <end position="64"/>
    </location>
</feature>
<dbReference type="Gene3D" id="3.20.20.80">
    <property type="entry name" value="Glycosidases"/>
    <property type="match status" value="1"/>
</dbReference>
<feature type="compositionally biased region" description="Low complexity" evidence="1">
    <location>
        <begin position="19"/>
        <end position="56"/>
    </location>
</feature>
<protein>
    <recommendedName>
        <fullName evidence="4">DUF3459 domain-containing protein</fullName>
    </recommendedName>
</protein>
<gene>
    <name evidence="2" type="ORF">PU560_13100</name>
</gene>
<comment type="caution">
    <text evidence="2">The sequence shown here is derived from an EMBL/GenBank/DDBJ whole genome shotgun (WGS) entry which is preliminary data.</text>
</comment>
<dbReference type="Proteomes" id="UP001165561">
    <property type="component" value="Unassembled WGS sequence"/>
</dbReference>
<feature type="compositionally biased region" description="Basic and acidic residues" evidence="1">
    <location>
        <begin position="328"/>
        <end position="337"/>
    </location>
</feature>
<dbReference type="EMBL" id="JARACI010001097">
    <property type="protein sequence ID" value="MDD9207395.1"/>
    <property type="molecule type" value="Genomic_DNA"/>
</dbReference>